<dbReference type="InterPro" id="IPR000160">
    <property type="entry name" value="GGDEF_dom"/>
</dbReference>
<evidence type="ECO:0000313" key="3">
    <source>
        <dbReference type="EMBL" id="RHF50867.1"/>
    </source>
</evidence>
<feature type="domain" description="GGDEF" evidence="2">
    <location>
        <begin position="838"/>
        <end position="964"/>
    </location>
</feature>
<reference evidence="3 4" key="1">
    <citation type="submission" date="2018-08" db="EMBL/GenBank/DDBJ databases">
        <title>A genome reference for cultivated species of the human gut microbiota.</title>
        <authorList>
            <person name="Zou Y."/>
            <person name="Xue W."/>
            <person name="Luo G."/>
        </authorList>
    </citation>
    <scope>NUCLEOTIDE SEQUENCE [LARGE SCALE GENOMIC DNA]</scope>
    <source>
        <strain evidence="3 4">AM25-21AC</strain>
    </source>
</reference>
<dbReference type="SUPFAM" id="SSF55785">
    <property type="entry name" value="PYP-like sensor domain (PAS domain)"/>
    <property type="match status" value="1"/>
</dbReference>
<accession>A0A414NVC6</accession>
<dbReference type="InterPro" id="IPR001633">
    <property type="entry name" value="EAL_dom"/>
</dbReference>
<dbReference type="InterPro" id="IPR043128">
    <property type="entry name" value="Rev_trsase/Diguanyl_cyclase"/>
</dbReference>
<comment type="caution">
    <text evidence="3">The sequence shown here is derived from an EMBL/GenBank/DDBJ whole genome shotgun (WGS) entry which is preliminary data.</text>
</comment>
<dbReference type="GO" id="GO:0071111">
    <property type="term" value="F:cyclic-guanylate-specific phosphodiesterase activity"/>
    <property type="evidence" value="ECO:0007669"/>
    <property type="project" value="InterPro"/>
</dbReference>
<dbReference type="Gene3D" id="3.20.20.450">
    <property type="entry name" value="EAL domain"/>
    <property type="match status" value="1"/>
</dbReference>
<protein>
    <submittedName>
        <fullName evidence="3">EAL domain-containing protein</fullName>
    </submittedName>
</protein>
<evidence type="ECO:0000313" key="4">
    <source>
        <dbReference type="Proteomes" id="UP000283442"/>
    </source>
</evidence>
<evidence type="ECO:0000259" key="2">
    <source>
        <dbReference type="PROSITE" id="PS50887"/>
    </source>
</evidence>
<dbReference type="InterPro" id="IPR029787">
    <property type="entry name" value="Nucleotide_cyclase"/>
</dbReference>
<dbReference type="Proteomes" id="UP000283442">
    <property type="component" value="Unassembled WGS sequence"/>
</dbReference>
<dbReference type="SMART" id="SM00052">
    <property type="entry name" value="EAL"/>
    <property type="match status" value="1"/>
</dbReference>
<dbReference type="Pfam" id="PF00563">
    <property type="entry name" value="EAL"/>
    <property type="match status" value="1"/>
</dbReference>
<dbReference type="InterPro" id="IPR050706">
    <property type="entry name" value="Cyclic-di-GMP_PDE-like"/>
</dbReference>
<dbReference type="InterPro" id="IPR035919">
    <property type="entry name" value="EAL_sf"/>
</dbReference>
<dbReference type="CDD" id="cd01948">
    <property type="entry name" value="EAL"/>
    <property type="match status" value="1"/>
</dbReference>
<dbReference type="PROSITE" id="PS50883">
    <property type="entry name" value="EAL"/>
    <property type="match status" value="1"/>
</dbReference>
<proteinExistence type="predicted"/>
<dbReference type="RefSeq" id="WP_118176528.1">
    <property type="nucleotide sequence ID" value="NZ_JAQEAO010000007.1"/>
</dbReference>
<sequence length="964" mass="112210">MTEPTGSTESEKHTIDLRQFPGVMENLPCCFYIAEGKEPYRLLYANEQMVRLLDCRDLEDLYRHTEGRAFHFIAMDDRAHIKRDILHELAKTPEGFNHARGHLFTRTSRIRYADVSGRRVQTEAYGPVYYCTIQEIDIPRPGVVVDRDIRDRVIAHLDEAIEKHWIQVYYQPVIRTMTGELCGMEALARWIDPEIGFLSPGSFIPVLEQVRLIHRLDAFVLEEVCRMLRQRLDENLPITPVSFNLSRYDFDMMDVFAFIENTRRKYAVPRDFLHVEITESVLAQDSRVIQQALTNLRQEGYEIWLDDFGSGYSSLNILKDYTVDLIKLDMGFLRSFTEKSRSIISSVIGMAKDLGIKTLVEGVETQEHADFLAAIGCGRQQGFFYGKPRPLAGTLAHIREERRGIEQRKWCHYYDVASMVIRQTDRTSALFDALENGRLRFLYTNRAYREQLQALGYRLQDVEENLSIKGKSEVYDLFWEVVNRSRQSHKEEAFYYIDSGNYINARLRVVYAMNRHLLIHIEFQNISKSIEGLQQGKLDDNLRYLYSIFENVCIVDFQQDTIDLLYVQGGMMGNGGKPGVTHDIRKALQEVAQEFVYEEDRARYLAFCDPETVVERIRKSPYGRISCRFRVRDRQGKYEWRECIAILLSSGTHPLMLTATWVVEAPTLLPEGTAATSKDFAALLWQSFQRNTRFRYFWKDKERRFLGATKSFLKYYGFQSVDEIVGKTDEDMNWHVDNNAYRLDELDVLHKGKTIENVVGECIVQGELHHITCYKWPLYQNGEIIGLMGVFFDADAMYRDLHQKLPSPFEDTITGLHNRQGFLGDLTRYQEAYTMDKQDYALILLESRFDEHIQDSYDSSFLRVLVREEAGILRRHTGKDAAISRIQNATFAILRRETSHKESEELARELQYRLQAIHEVAGNPVTITYGYSIVHSDEPAIHHLSDTSISHIYRLAMERLRHKS</sequence>
<dbReference type="OrthoDB" id="9805474at2"/>
<dbReference type="InterPro" id="IPR035965">
    <property type="entry name" value="PAS-like_dom_sf"/>
</dbReference>
<organism evidence="3 4">
    <name type="scientific">Mitsuokella multacida</name>
    <dbReference type="NCBI Taxonomy" id="52226"/>
    <lineage>
        <taxon>Bacteria</taxon>
        <taxon>Bacillati</taxon>
        <taxon>Bacillota</taxon>
        <taxon>Negativicutes</taxon>
        <taxon>Selenomonadales</taxon>
        <taxon>Selenomonadaceae</taxon>
        <taxon>Mitsuokella</taxon>
    </lineage>
</organism>
<dbReference type="PANTHER" id="PTHR33121:SF70">
    <property type="entry name" value="SIGNALING PROTEIN YKOW"/>
    <property type="match status" value="1"/>
</dbReference>
<evidence type="ECO:0000259" key="1">
    <source>
        <dbReference type="PROSITE" id="PS50883"/>
    </source>
</evidence>
<dbReference type="AlphaFoldDB" id="A0A414NVC6"/>
<dbReference type="SUPFAM" id="SSF55073">
    <property type="entry name" value="Nucleotide cyclase"/>
    <property type="match status" value="1"/>
</dbReference>
<dbReference type="SUPFAM" id="SSF141868">
    <property type="entry name" value="EAL domain-like"/>
    <property type="match status" value="1"/>
</dbReference>
<dbReference type="Pfam" id="PF00990">
    <property type="entry name" value="GGDEF"/>
    <property type="match status" value="1"/>
</dbReference>
<dbReference type="Gene3D" id="3.30.70.270">
    <property type="match status" value="1"/>
</dbReference>
<name>A0A414NVC6_9FIRM</name>
<gene>
    <name evidence="3" type="ORF">DW674_09520</name>
</gene>
<dbReference type="EMBL" id="QRHE01000010">
    <property type="protein sequence ID" value="RHF50867.1"/>
    <property type="molecule type" value="Genomic_DNA"/>
</dbReference>
<dbReference type="PANTHER" id="PTHR33121">
    <property type="entry name" value="CYCLIC DI-GMP PHOSPHODIESTERASE PDEF"/>
    <property type="match status" value="1"/>
</dbReference>
<dbReference type="PROSITE" id="PS50887">
    <property type="entry name" value="GGDEF"/>
    <property type="match status" value="1"/>
</dbReference>
<dbReference type="SMART" id="SM00267">
    <property type="entry name" value="GGDEF"/>
    <property type="match status" value="1"/>
</dbReference>
<feature type="domain" description="EAL" evidence="1">
    <location>
        <begin position="150"/>
        <end position="402"/>
    </location>
</feature>